<dbReference type="GO" id="GO:0008270">
    <property type="term" value="F:zinc ion binding"/>
    <property type="evidence" value="ECO:0007669"/>
    <property type="project" value="UniProtKB-KW"/>
</dbReference>
<keyword evidence="9" id="KW-0862">Zinc</keyword>
<dbReference type="Proteomes" id="UP000229191">
    <property type="component" value="Unassembled WGS sequence"/>
</dbReference>
<evidence type="ECO:0000256" key="6">
    <source>
        <dbReference type="ARBA" id="ARBA00022763"/>
    </source>
</evidence>
<feature type="domain" description="FPG-type" evidence="17">
    <location>
        <begin position="253"/>
        <end position="287"/>
    </location>
</feature>
<keyword evidence="13" id="KW-0511">Multifunctional enzyme</keyword>
<dbReference type="InterPro" id="IPR015886">
    <property type="entry name" value="H2TH_FPG"/>
</dbReference>
<comment type="catalytic activity">
    <reaction evidence="1">
        <text>Hydrolysis of DNA containing ring-opened 7-methylguanine residues, releasing 2,6-diamino-4-hydroxy-5-(N-methyl)formamidopyrimidine.</text>
        <dbReference type="EC" id="3.2.2.23"/>
    </reaction>
</comment>
<dbReference type="InterPro" id="IPR015887">
    <property type="entry name" value="DNA_glyclase_Znf_dom_DNA_BS"/>
</dbReference>
<dbReference type="SMART" id="SM00898">
    <property type="entry name" value="Fapy_DNA_glyco"/>
    <property type="match status" value="1"/>
</dbReference>
<evidence type="ECO:0000256" key="16">
    <source>
        <dbReference type="PROSITE-ProRule" id="PRU00391"/>
    </source>
</evidence>
<evidence type="ECO:0000313" key="19">
    <source>
        <dbReference type="EMBL" id="PIV07398.1"/>
    </source>
</evidence>
<keyword evidence="11" id="KW-0234">DNA repair</keyword>
<dbReference type="PANTHER" id="PTHR22993">
    <property type="entry name" value="FORMAMIDOPYRIMIDINE-DNA GLYCOSYLASE"/>
    <property type="match status" value="1"/>
</dbReference>
<evidence type="ECO:0000256" key="15">
    <source>
        <dbReference type="ARBA" id="ARBA00044632"/>
    </source>
</evidence>
<dbReference type="SMART" id="SM01232">
    <property type="entry name" value="H2TH"/>
    <property type="match status" value="1"/>
</dbReference>
<dbReference type="GO" id="GO:0003684">
    <property type="term" value="F:damaged DNA binding"/>
    <property type="evidence" value="ECO:0007669"/>
    <property type="project" value="InterPro"/>
</dbReference>
<reference evidence="20" key="1">
    <citation type="submission" date="2017-09" db="EMBL/GenBank/DDBJ databases">
        <title>Depth-based differentiation of microbial function through sediment-hosted aquifers and enrichment of novel symbionts in the deep terrestrial subsurface.</title>
        <authorList>
            <person name="Probst A.J."/>
            <person name="Ladd B."/>
            <person name="Jarett J.K."/>
            <person name="Geller-Mcgrath D.E."/>
            <person name="Sieber C.M.K."/>
            <person name="Emerson J.B."/>
            <person name="Anantharaman K."/>
            <person name="Thomas B.C."/>
            <person name="Malmstrom R."/>
            <person name="Stieglmeier M."/>
            <person name="Klingl A."/>
            <person name="Woyke T."/>
            <person name="Ryan C.M."/>
            <person name="Banfield J.F."/>
        </authorList>
    </citation>
    <scope>NUCLEOTIDE SEQUENCE [LARGE SCALE GENOMIC DNA]</scope>
</reference>
<dbReference type="InterPro" id="IPR020629">
    <property type="entry name" value="FPG_Glyclase"/>
</dbReference>
<dbReference type="EMBL" id="PEVB01000069">
    <property type="protein sequence ID" value="PIV07398.1"/>
    <property type="molecule type" value="Genomic_DNA"/>
</dbReference>
<evidence type="ECO:0000256" key="1">
    <source>
        <dbReference type="ARBA" id="ARBA00001668"/>
    </source>
</evidence>
<dbReference type="InterPro" id="IPR010663">
    <property type="entry name" value="Znf_FPG/IleRS"/>
</dbReference>
<comment type="caution">
    <text evidence="19">The sequence shown here is derived from an EMBL/GenBank/DDBJ whole genome shotgun (WGS) entry which is preliminary data.</text>
</comment>
<evidence type="ECO:0000256" key="3">
    <source>
        <dbReference type="ARBA" id="ARBA00009409"/>
    </source>
</evidence>
<dbReference type="PROSITE" id="PS51066">
    <property type="entry name" value="ZF_FPG_2"/>
    <property type="match status" value="1"/>
</dbReference>
<dbReference type="GO" id="GO:0034039">
    <property type="term" value="F:8-oxo-7,8-dihydroguanine DNA N-glycosylase activity"/>
    <property type="evidence" value="ECO:0007669"/>
    <property type="project" value="TreeGrafter"/>
</dbReference>
<dbReference type="PROSITE" id="PS51068">
    <property type="entry name" value="FPG_CAT"/>
    <property type="match status" value="1"/>
</dbReference>
<dbReference type="SUPFAM" id="SSF81624">
    <property type="entry name" value="N-terminal domain of MutM-like DNA repair proteins"/>
    <property type="match status" value="1"/>
</dbReference>
<dbReference type="Gene3D" id="3.20.190.10">
    <property type="entry name" value="MutM-like, N-terminal"/>
    <property type="match status" value="1"/>
</dbReference>
<dbReference type="FunFam" id="1.10.8.50:FF:000003">
    <property type="entry name" value="Formamidopyrimidine-DNA glycosylase"/>
    <property type="match status" value="1"/>
</dbReference>
<dbReference type="InterPro" id="IPR000214">
    <property type="entry name" value="Znf_DNA_glyclase/AP_lyase"/>
</dbReference>
<evidence type="ECO:0000259" key="18">
    <source>
        <dbReference type="PROSITE" id="PS51068"/>
    </source>
</evidence>
<feature type="domain" description="Formamidopyrimidine-DNA glycosylase catalytic" evidence="18">
    <location>
        <begin position="6"/>
        <end position="128"/>
    </location>
</feature>
<evidence type="ECO:0000259" key="17">
    <source>
        <dbReference type="PROSITE" id="PS51066"/>
    </source>
</evidence>
<dbReference type="GO" id="GO:0006284">
    <property type="term" value="P:base-excision repair"/>
    <property type="evidence" value="ECO:0007669"/>
    <property type="project" value="InterPro"/>
</dbReference>
<evidence type="ECO:0000256" key="11">
    <source>
        <dbReference type="ARBA" id="ARBA00023204"/>
    </source>
</evidence>
<evidence type="ECO:0000256" key="13">
    <source>
        <dbReference type="ARBA" id="ARBA00023268"/>
    </source>
</evidence>
<dbReference type="CDD" id="cd08966">
    <property type="entry name" value="EcFpg-like_N"/>
    <property type="match status" value="1"/>
</dbReference>
<gene>
    <name evidence="19" type="ORF">COS53_02520</name>
</gene>
<evidence type="ECO:0000256" key="10">
    <source>
        <dbReference type="ARBA" id="ARBA00023125"/>
    </source>
</evidence>
<dbReference type="PROSITE" id="PS01242">
    <property type="entry name" value="ZF_FPG_1"/>
    <property type="match status" value="1"/>
</dbReference>
<keyword evidence="7 16" id="KW-0863">Zinc-finger</keyword>
<keyword evidence="5" id="KW-0479">Metal-binding</keyword>
<name>A0A2M7BPG6_9BACT</name>
<dbReference type="NCBIfam" id="TIGR00577">
    <property type="entry name" value="fpg"/>
    <property type="match status" value="1"/>
</dbReference>
<comment type="catalytic activity">
    <reaction evidence="15">
        <text>2'-deoxyribonucleotide-(2'-deoxyribose 5'-phosphate)-2'-deoxyribonucleotide-DNA = a 3'-end 2'-deoxyribonucleotide-(2,3-dehydro-2,3-deoxyribose 5'-phosphate)-DNA + a 5'-end 5'-phospho-2'-deoxyribonucleoside-DNA + H(+)</text>
        <dbReference type="Rhea" id="RHEA:66592"/>
        <dbReference type="Rhea" id="RHEA-COMP:13180"/>
        <dbReference type="Rhea" id="RHEA-COMP:16897"/>
        <dbReference type="Rhea" id="RHEA-COMP:17067"/>
        <dbReference type="ChEBI" id="CHEBI:15378"/>
        <dbReference type="ChEBI" id="CHEBI:136412"/>
        <dbReference type="ChEBI" id="CHEBI:157695"/>
        <dbReference type="ChEBI" id="CHEBI:167181"/>
        <dbReference type="EC" id="4.2.99.18"/>
    </reaction>
</comment>
<dbReference type="SUPFAM" id="SSF57716">
    <property type="entry name" value="Glucocorticoid receptor-like (DNA-binding domain)"/>
    <property type="match status" value="1"/>
</dbReference>
<comment type="subunit">
    <text evidence="4">Monomer.</text>
</comment>
<dbReference type="Pfam" id="PF06831">
    <property type="entry name" value="H2TH"/>
    <property type="match status" value="1"/>
</dbReference>
<evidence type="ECO:0000256" key="12">
    <source>
        <dbReference type="ARBA" id="ARBA00023239"/>
    </source>
</evidence>
<dbReference type="NCBIfam" id="NF002211">
    <property type="entry name" value="PRK01103.1"/>
    <property type="match status" value="1"/>
</dbReference>
<keyword evidence="6" id="KW-0227">DNA damage</keyword>
<evidence type="ECO:0000256" key="8">
    <source>
        <dbReference type="ARBA" id="ARBA00022801"/>
    </source>
</evidence>
<dbReference type="AlphaFoldDB" id="A0A2M7BPG6"/>
<dbReference type="InterPro" id="IPR012319">
    <property type="entry name" value="FPG_cat"/>
</dbReference>
<comment type="cofactor">
    <cofactor evidence="2">
        <name>Zn(2+)</name>
        <dbReference type="ChEBI" id="CHEBI:29105"/>
    </cofactor>
</comment>
<evidence type="ECO:0000256" key="2">
    <source>
        <dbReference type="ARBA" id="ARBA00001947"/>
    </source>
</evidence>
<dbReference type="Pfam" id="PF06827">
    <property type="entry name" value="zf-FPG_IleRS"/>
    <property type="match status" value="1"/>
</dbReference>
<dbReference type="InterPro" id="IPR035937">
    <property type="entry name" value="FPG_N"/>
</dbReference>
<dbReference type="GO" id="GO:0140078">
    <property type="term" value="F:class I DNA-(apurinic or apyrimidinic site) endonuclease activity"/>
    <property type="evidence" value="ECO:0007669"/>
    <property type="project" value="UniProtKB-EC"/>
</dbReference>
<evidence type="ECO:0000256" key="14">
    <source>
        <dbReference type="ARBA" id="ARBA00023295"/>
    </source>
</evidence>
<dbReference type="Gene3D" id="1.10.8.50">
    <property type="match status" value="1"/>
</dbReference>
<evidence type="ECO:0000256" key="9">
    <source>
        <dbReference type="ARBA" id="ARBA00022833"/>
    </source>
</evidence>
<dbReference type="PANTHER" id="PTHR22993:SF9">
    <property type="entry name" value="FORMAMIDOPYRIMIDINE-DNA GLYCOSYLASE"/>
    <property type="match status" value="1"/>
</dbReference>
<evidence type="ECO:0000256" key="7">
    <source>
        <dbReference type="ARBA" id="ARBA00022771"/>
    </source>
</evidence>
<evidence type="ECO:0000256" key="4">
    <source>
        <dbReference type="ARBA" id="ARBA00011245"/>
    </source>
</evidence>
<evidence type="ECO:0000313" key="20">
    <source>
        <dbReference type="Proteomes" id="UP000229191"/>
    </source>
</evidence>
<comment type="similarity">
    <text evidence="3">Belongs to the FPG family.</text>
</comment>
<keyword evidence="8" id="KW-0378">Hydrolase</keyword>
<evidence type="ECO:0008006" key="21">
    <source>
        <dbReference type="Google" id="ProtNLM"/>
    </source>
</evidence>
<sequence>MCFYMPELPEVEVVKIFLEDKLLNQTITNLEILNKKSFIGDTKDVINQKIIKFSRIGKQLSIYLSNGKILLIHLKMTGQLILGNTMLGHPTKFDKYPNKSTRLIIKFSPSCQRGGQGEIYFNDQRKFGWVQVFSANALSRFQSNLGLDILDPKFTPDYLYNQLQRSSRPVKSVLLDQHFFAGIGNIYANDALFLSKIHPTTPSNKINRTTALKLHRALLSIMKQSILAGGSTMKDNKYIRPDGSSGNNQFFFRVYQRAGEPCLICKTKILRTVIAGRGTFFCPKCQLACNK</sequence>
<protein>
    <recommendedName>
        <fullName evidence="21">DNA-formamidopyrimidine glycosylase</fullName>
    </recommendedName>
</protein>
<accession>A0A2M7BPG6</accession>
<dbReference type="SUPFAM" id="SSF46946">
    <property type="entry name" value="S13-like H2TH domain"/>
    <property type="match status" value="1"/>
</dbReference>
<dbReference type="Pfam" id="PF01149">
    <property type="entry name" value="Fapy_DNA_glyco"/>
    <property type="match status" value="1"/>
</dbReference>
<keyword evidence="14" id="KW-0326">Glycosidase</keyword>
<keyword evidence="12" id="KW-0456">Lyase</keyword>
<keyword evidence="10" id="KW-0238">DNA-binding</keyword>
<organism evidence="19 20">
    <name type="scientific">Candidatus Shapirobacteria bacterium CG03_land_8_20_14_0_80_35_14</name>
    <dbReference type="NCBI Taxonomy" id="1974878"/>
    <lineage>
        <taxon>Bacteria</taxon>
        <taxon>Candidatus Shapironibacteriota</taxon>
    </lineage>
</organism>
<dbReference type="InterPro" id="IPR010979">
    <property type="entry name" value="Ribosomal_uS13-like_H2TH"/>
</dbReference>
<evidence type="ECO:0000256" key="5">
    <source>
        <dbReference type="ARBA" id="ARBA00022723"/>
    </source>
</evidence>
<proteinExistence type="inferred from homology"/>